<comment type="caution">
    <text evidence="1">The sequence shown here is derived from an EMBL/GenBank/DDBJ whole genome shotgun (WGS) entry which is preliminary data.</text>
</comment>
<name>A0ABV7QPK5_9PSEU</name>
<dbReference type="RefSeq" id="WP_377873739.1">
    <property type="nucleotide sequence ID" value="NZ_JBHMAY010000059.1"/>
</dbReference>
<dbReference type="Proteomes" id="UP001595764">
    <property type="component" value="Unassembled WGS sequence"/>
</dbReference>
<dbReference type="EMBL" id="JBHRWI010000033">
    <property type="protein sequence ID" value="MFC3514094.1"/>
    <property type="molecule type" value="Genomic_DNA"/>
</dbReference>
<accession>A0ABV7QPK5</accession>
<evidence type="ECO:0000313" key="2">
    <source>
        <dbReference type="Proteomes" id="UP001595764"/>
    </source>
</evidence>
<sequence>MEVVEKELLENGYPNLRDVVPLIPDYDWCWWVLEVEALGLADAVVEELFGGGGASRPGIAWPGVVRLAEGIGQSIDVLVVATRSEADYVREELDRDDFSRCLVLFRIFDSGEAALGVSADVPQGREIIEGFLALWDRG</sequence>
<reference evidence="2" key="1">
    <citation type="journal article" date="2019" name="Int. J. Syst. Evol. Microbiol.">
        <title>The Global Catalogue of Microorganisms (GCM) 10K type strain sequencing project: providing services to taxonomists for standard genome sequencing and annotation.</title>
        <authorList>
            <consortium name="The Broad Institute Genomics Platform"/>
            <consortium name="The Broad Institute Genome Sequencing Center for Infectious Disease"/>
            <person name="Wu L."/>
            <person name="Ma J."/>
        </authorList>
    </citation>
    <scope>NUCLEOTIDE SEQUENCE [LARGE SCALE GENOMIC DNA]</scope>
    <source>
        <strain evidence="2">CGMCC 4.7682</strain>
    </source>
</reference>
<evidence type="ECO:0000313" key="1">
    <source>
        <dbReference type="EMBL" id="MFC3514094.1"/>
    </source>
</evidence>
<proteinExistence type="predicted"/>
<organism evidence="1 2">
    <name type="scientific">Amycolatopsis halotolerans</name>
    <dbReference type="NCBI Taxonomy" id="330083"/>
    <lineage>
        <taxon>Bacteria</taxon>
        <taxon>Bacillati</taxon>
        <taxon>Actinomycetota</taxon>
        <taxon>Actinomycetes</taxon>
        <taxon>Pseudonocardiales</taxon>
        <taxon>Pseudonocardiaceae</taxon>
        <taxon>Amycolatopsis</taxon>
    </lineage>
</organism>
<protein>
    <submittedName>
        <fullName evidence="1">Uncharacterized protein</fullName>
    </submittedName>
</protein>
<keyword evidence="2" id="KW-1185">Reference proteome</keyword>
<gene>
    <name evidence="1" type="ORF">ACFORO_28275</name>
</gene>